<protein>
    <submittedName>
        <fullName evidence="10 11">Transmembrane protein 106A</fullName>
    </submittedName>
</protein>
<dbReference type="RefSeq" id="XP_054851615.1">
    <property type="nucleotide sequence ID" value="XM_054995640.1"/>
</dbReference>
<dbReference type="Pfam" id="PF21002">
    <property type="entry name" value="TMEM106_N"/>
    <property type="match status" value="1"/>
</dbReference>
<keyword evidence="4 6" id="KW-1133">Transmembrane helix</keyword>
<dbReference type="KEGG" id="emc:129340701"/>
<organism evidence="9 13">
    <name type="scientific">Eublepharis macularius</name>
    <name type="common">Leopard gecko</name>
    <name type="synonym">Cyrtodactylus macularius</name>
    <dbReference type="NCBI Taxonomy" id="481883"/>
    <lineage>
        <taxon>Eukaryota</taxon>
        <taxon>Metazoa</taxon>
        <taxon>Chordata</taxon>
        <taxon>Craniata</taxon>
        <taxon>Vertebrata</taxon>
        <taxon>Euteleostomi</taxon>
        <taxon>Lepidosauria</taxon>
        <taxon>Squamata</taxon>
        <taxon>Bifurcata</taxon>
        <taxon>Gekkota</taxon>
        <taxon>Eublepharidae</taxon>
        <taxon>Eublepharinae</taxon>
        <taxon>Eublepharis</taxon>
    </lineage>
</organism>
<evidence type="ECO:0000259" key="8">
    <source>
        <dbReference type="Pfam" id="PF21002"/>
    </source>
</evidence>
<evidence type="ECO:0000256" key="5">
    <source>
        <dbReference type="ARBA" id="ARBA00023136"/>
    </source>
</evidence>
<comment type="similarity">
    <text evidence="2">Belongs to the TMEM106 family.</text>
</comment>
<evidence type="ECO:0000256" key="2">
    <source>
        <dbReference type="ARBA" id="ARBA00008111"/>
    </source>
</evidence>
<dbReference type="InterPro" id="IPR009790">
    <property type="entry name" value="TMEM106"/>
</dbReference>
<dbReference type="CTD" id="113277"/>
<dbReference type="Pfam" id="PF07092">
    <property type="entry name" value="TMEM106"/>
    <property type="match status" value="1"/>
</dbReference>
<dbReference type="GO" id="GO:0012505">
    <property type="term" value="C:endomembrane system"/>
    <property type="evidence" value="ECO:0007669"/>
    <property type="project" value="UniProtKB-SubCell"/>
</dbReference>
<evidence type="ECO:0000313" key="11">
    <source>
        <dbReference type="RefSeq" id="XP_054851614.1"/>
    </source>
</evidence>
<dbReference type="GeneID" id="129340701"/>
<dbReference type="PANTHER" id="PTHR28556">
    <property type="entry name" value="TRANSMEMBRANE PROTEIN 106B"/>
    <property type="match status" value="1"/>
</dbReference>
<reference evidence="10 11" key="1">
    <citation type="submission" date="2025-04" db="UniProtKB">
        <authorList>
            <consortium name="RefSeq"/>
        </authorList>
    </citation>
    <scope>IDENTIFICATION</scope>
    <source>
        <tissue evidence="10 11">Blood</tissue>
    </source>
</reference>
<dbReference type="RefSeq" id="XP_054851616.1">
    <property type="nucleotide sequence ID" value="XM_054995641.1"/>
</dbReference>
<dbReference type="RefSeq" id="XP_054851612.1">
    <property type="nucleotide sequence ID" value="XM_054995637.1"/>
</dbReference>
<name>A0AA97K9V6_EUBMA</name>
<evidence type="ECO:0000256" key="1">
    <source>
        <dbReference type="ARBA" id="ARBA00004308"/>
    </source>
</evidence>
<evidence type="ECO:0000256" key="4">
    <source>
        <dbReference type="ARBA" id="ARBA00022989"/>
    </source>
</evidence>
<evidence type="ECO:0000313" key="9">
    <source>
        <dbReference type="Proteomes" id="UP001190640"/>
    </source>
</evidence>
<dbReference type="RefSeq" id="XP_054851614.1">
    <property type="nucleotide sequence ID" value="XM_054995639.1"/>
</dbReference>
<comment type="subcellular location">
    <subcellularLocation>
        <location evidence="1">Endomembrane system</location>
    </subcellularLocation>
</comment>
<keyword evidence="3 6" id="KW-0812">Transmembrane</keyword>
<feature type="domain" description="Transmembrane protein 106 C-terminal" evidence="7">
    <location>
        <begin position="122"/>
        <end position="260"/>
    </location>
</feature>
<evidence type="ECO:0000256" key="3">
    <source>
        <dbReference type="ARBA" id="ARBA00022692"/>
    </source>
</evidence>
<evidence type="ECO:0000259" key="7">
    <source>
        <dbReference type="Pfam" id="PF07092"/>
    </source>
</evidence>
<feature type="domain" description="Transmembrane protein 106 N-terminal" evidence="8">
    <location>
        <begin position="19"/>
        <end position="99"/>
    </location>
</feature>
<evidence type="ECO:0000313" key="10">
    <source>
        <dbReference type="RefSeq" id="XP_054851612.1"/>
    </source>
</evidence>
<dbReference type="InterPro" id="IPR048511">
    <property type="entry name" value="TMEM106_N"/>
</dbReference>
<evidence type="ECO:0000313" key="13">
    <source>
        <dbReference type="RefSeq" id="XP_054851616.1"/>
    </source>
</evidence>
<evidence type="ECO:0000256" key="6">
    <source>
        <dbReference type="SAM" id="Phobius"/>
    </source>
</evidence>
<accession>A0AA97K9V6</accession>
<keyword evidence="5 6" id="KW-0472">Membrane</keyword>
<dbReference type="AlphaFoldDB" id="A0AA97K9V6"/>
<gene>
    <name evidence="10 11 12 13" type="primary">TMEM106A</name>
</gene>
<sequence>MDKSPSWFRKLLAWKDAGGEGQSILQKGQCTEGEKSCYASINGGDPAGVSCVPCAGVASRGSVTCPTCQGTGRIPREQEQQLVALIPYGDQRLKPRRTKLYVTITVVMCLLLTCLMMYFLFPRSIAVVPAGLSVSAISFDNSTYSILLNMTNMLNVTNNNFYTVHVAHLDVEVLHKALVIGKSTAVTKLHIQPLQGAQILYTVSSRILDNNTYNICTWSRIKVHNVLLHIQGTLTCSYLSHSEQLAFENYQYVDCRGNATLPGVSRFQRSLQRS</sequence>
<dbReference type="InterPro" id="IPR048509">
    <property type="entry name" value="TMEM106_C"/>
</dbReference>
<dbReference type="Proteomes" id="UP001190640">
    <property type="component" value="Chromosome 12"/>
</dbReference>
<dbReference type="PANTHER" id="PTHR28556:SF3">
    <property type="entry name" value="TRANSMEMBRANE PROTEIN 106A"/>
    <property type="match status" value="1"/>
</dbReference>
<feature type="transmembrane region" description="Helical" evidence="6">
    <location>
        <begin position="100"/>
        <end position="121"/>
    </location>
</feature>
<dbReference type="Gene3D" id="6.20.20.10">
    <property type="match status" value="1"/>
</dbReference>
<keyword evidence="9" id="KW-1185">Reference proteome</keyword>
<evidence type="ECO:0000313" key="12">
    <source>
        <dbReference type="RefSeq" id="XP_054851615.1"/>
    </source>
</evidence>
<proteinExistence type="inferred from homology"/>